<dbReference type="AlphaFoldDB" id="A0A6A3GEH4"/>
<dbReference type="EMBL" id="QXFX01010868">
    <property type="protein sequence ID" value="KAE9053547.1"/>
    <property type="molecule type" value="Genomic_DNA"/>
</dbReference>
<feature type="non-terminal residue" evidence="1">
    <location>
        <position position="38"/>
    </location>
</feature>
<proteinExistence type="predicted"/>
<evidence type="ECO:0000313" key="1">
    <source>
        <dbReference type="EMBL" id="KAE8952358.1"/>
    </source>
</evidence>
<evidence type="ECO:0000313" key="3">
    <source>
        <dbReference type="Proteomes" id="UP000460718"/>
    </source>
</evidence>
<protein>
    <submittedName>
        <fullName evidence="1">Uncharacterized protein</fullName>
    </submittedName>
</protein>
<dbReference type="Proteomes" id="UP000488956">
    <property type="component" value="Unassembled WGS sequence"/>
</dbReference>
<evidence type="ECO:0000313" key="2">
    <source>
        <dbReference type="EMBL" id="KAE9053547.1"/>
    </source>
</evidence>
<dbReference type="Proteomes" id="UP000460718">
    <property type="component" value="Unassembled WGS sequence"/>
</dbReference>
<sequence>MAATVPTTFKAYEYQHFGDFLEQIKFNPSAEQKPVQPN</sequence>
<reference evidence="3 4" key="1">
    <citation type="submission" date="2018-09" db="EMBL/GenBank/DDBJ databases">
        <title>Genomic investigation of the strawberry pathogen Phytophthora fragariae indicates pathogenicity is determined by transcriptional variation in three key races.</title>
        <authorList>
            <person name="Adams T.M."/>
            <person name="Armitage A.D."/>
            <person name="Sobczyk M.K."/>
            <person name="Bates H.J."/>
            <person name="Dunwell J.M."/>
            <person name="Nellist C.F."/>
            <person name="Harrison R.J."/>
        </authorList>
    </citation>
    <scope>NUCLEOTIDE SEQUENCE [LARGE SCALE GENOMIC DNA]</scope>
    <source>
        <strain evidence="2 4">ONT-3</strain>
        <strain evidence="1 3">SCRP245</strain>
    </source>
</reference>
<evidence type="ECO:0000313" key="4">
    <source>
        <dbReference type="Proteomes" id="UP000488956"/>
    </source>
</evidence>
<accession>A0A6A3GEH4</accession>
<dbReference type="EMBL" id="QXFW01010923">
    <property type="protein sequence ID" value="KAE8952358.1"/>
    <property type="molecule type" value="Genomic_DNA"/>
</dbReference>
<organism evidence="1 3">
    <name type="scientific">Phytophthora fragariae</name>
    <dbReference type="NCBI Taxonomy" id="53985"/>
    <lineage>
        <taxon>Eukaryota</taxon>
        <taxon>Sar</taxon>
        <taxon>Stramenopiles</taxon>
        <taxon>Oomycota</taxon>
        <taxon>Peronosporomycetes</taxon>
        <taxon>Peronosporales</taxon>
        <taxon>Peronosporaceae</taxon>
        <taxon>Phytophthora</taxon>
    </lineage>
</organism>
<gene>
    <name evidence="2" type="ORF">PF010_g32868</name>
    <name evidence="1" type="ORF">PF011_g32728</name>
</gene>
<name>A0A6A3GEH4_9STRA</name>
<comment type="caution">
    <text evidence="1">The sequence shown here is derived from an EMBL/GenBank/DDBJ whole genome shotgun (WGS) entry which is preliminary data.</text>
</comment>